<feature type="chain" id="PRO_5043572745" evidence="2">
    <location>
        <begin position="20"/>
        <end position="541"/>
    </location>
</feature>
<feature type="region of interest" description="Disordered" evidence="1">
    <location>
        <begin position="221"/>
        <end position="240"/>
    </location>
</feature>
<comment type="caution">
    <text evidence="3">The sequence shown here is derived from an EMBL/GenBank/DDBJ whole genome shotgun (WGS) entry which is preliminary data.</text>
</comment>
<feature type="region of interest" description="Disordered" evidence="1">
    <location>
        <begin position="466"/>
        <end position="541"/>
    </location>
</feature>
<gene>
    <name evidence="3" type="ORF">LNINA_LOCUS7974</name>
</gene>
<dbReference type="Proteomes" id="UP001497472">
    <property type="component" value="Unassembled WGS sequence"/>
</dbReference>
<feature type="compositionally biased region" description="Low complexity" evidence="1">
    <location>
        <begin position="228"/>
        <end position="237"/>
    </location>
</feature>
<feature type="region of interest" description="Disordered" evidence="1">
    <location>
        <begin position="111"/>
        <end position="141"/>
    </location>
</feature>
<accession>A0AAV1JJL0</accession>
<feature type="signal peptide" evidence="2">
    <location>
        <begin position="1"/>
        <end position="19"/>
    </location>
</feature>
<evidence type="ECO:0000313" key="4">
    <source>
        <dbReference type="Proteomes" id="UP001497472"/>
    </source>
</evidence>
<feature type="compositionally biased region" description="Basic and acidic residues" evidence="1">
    <location>
        <begin position="499"/>
        <end position="509"/>
    </location>
</feature>
<sequence length="541" mass="59856">MKILISNCCLIIFVAVTSIQEEISCQAFYPGYGGLPSGNDDDDDLGLILTVLLLARQRHMGRRHNGYMGYNTPNYCSCCNGGATKRTIPIPYPIPFPTNCPVILRQPNMPSSNAANSTSNAGSNNTNTPTTPNNTTDGSYESYVSEEDNYDIKYTPLVICYGQQTTFLNHQNFKKQHGISDIPSRQNKPLCFSNNLTQDENGKTAKSQLINAQQILNSQNMRIPPEPQGSQQPGQQPMALPQISNQPQFMFSPQMHQQPILQSSVPHIITQTPTCNGQVSSSHSFDSPPQVQQTYTIPSPMITNLPSQLPCQQTEPPSLPMQYALTTPQPTFSSSLGSVAPNFVTPNIVTQSSPPRNIPFNVQGTPQNIYNVIPNGVTSNPVNAFSYPGYISNYGQNYESVLQQGPYRLISNYNPMSSFITPAYNEPSQSSSLKTLLPIILNLLKEKSSHCNCPCRSCNCECKKKRTSSPQITSGYSKQKKYPLSEDGPEIDVFSNEEETVRNVREPKRTGKLKNVIPDVSDESHNESLEYNDGTVKEEEE</sequence>
<feature type="compositionally biased region" description="Polar residues" evidence="1">
    <location>
        <begin position="468"/>
        <end position="477"/>
    </location>
</feature>
<dbReference type="AlphaFoldDB" id="A0AAV1JJL0"/>
<proteinExistence type="predicted"/>
<organism evidence="3 4">
    <name type="scientific">Leptosia nina</name>
    <dbReference type="NCBI Taxonomy" id="320188"/>
    <lineage>
        <taxon>Eukaryota</taxon>
        <taxon>Metazoa</taxon>
        <taxon>Ecdysozoa</taxon>
        <taxon>Arthropoda</taxon>
        <taxon>Hexapoda</taxon>
        <taxon>Insecta</taxon>
        <taxon>Pterygota</taxon>
        <taxon>Neoptera</taxon>
        <taxon>Endopterygota</taxon>
        <taxon>Lepidoptera</taxon>
        <taxon>Glossata</taxon>
        <taxon>Ditrysia</taxon>
        <taxon>Papilionoidea</taxon>
        <taxon>Pieridae</taxon>
        <taxon>Pierinae</taxon>
        <taxon>Leptosia</taxon>
    </lineage>
</organism>
<evidence type="ECO:0000313" key="3">
    <source>
        <dbReference type="EMBL" id="CAK1548607.1"/>
    </source>
</evidence>
<reference evidence="3 4" key="1">
    <citation type="submission" date="2023-11" db="EMBL/GenBank/DDBJ databases">
        <authorList>
            <person name="Okamura Y."/>
        </authorList>
    </citation>
    <scope>NUCLEOTIDE SEQUENCE [LARGE SCALE GENOMIC DNA]</scope>
</reference>
<protein>
    <submittedName>
        <fullName evidence="3">Uncharacterized protein</fullName>
    </submittedName>
</protein>
<dbReference type="EMBL" id="CAVLEF010000010">
    <property type="protein sequence ID" value="CAK1548607.1"/>
    <property type="molecule type" value="Genomic_DNA"/>
</dbReference>
<evidence type="ECO:0000256" key="2">
    <source>
        <dbReference type="SAM" id="SignalP"/>
    </source>
</evidence>
<evidence type="ECO:0000256" key="1">
    <source>
        <dbReference type="SAM" id="MobiDB-lite"/>
    </source>
</evidence>
<name>A0AAV1JJL0_9NEOP</name>
<feature type="compositionally biased region" description="Low complexity" evidence="1">
    <location>
        <begin position="111"/>
        <end position="136"/>
    </location>
</feature>
<keyword evidence="4" id="KW-1185">Reference proteome</keyword>
<feature type="compositionally biased region" description="Acidic residues" evidence="1">
    <location>
        <begin position="487"/>
        <end position="498"/>
    </location>
</feature>
<keyword evidence="2" id="KW-0732">Signal</keyword>